<evidence type="ECO:0000313" key="2">
    <source>
        <dbReference type="Proteomes" id="UP000324176"/>
    </source>
</evidence>
<proteinExistence type="predicted"/>
<comment type="caution">
    <text evidence="1">The sequence shown here is derived from an EMBL/GenBank/DDBJ whole genome shotgun (WGS) entry which is preliminary data.</text>
</comment>
<dbReference type="EMBL" id="VNHT01000042">
    <property type="protein sequence ID" value="TYP83727.1"/>
    <property type="molecule type" value="Genomic_DNA"/>
</dbReference>
<organism evidence="1 2">
    <name type="scientific">Nitrosomonas communis</name>
    <dbReference type="NCBI Taxonomy" id="44574"/>
    <lineage>
        <taxon>Bacteria</taxon>
        <taxon>Pseudomonadati</taxon>
        <taxon>Pseudomonadota</taxon>
        <taxon>Betaproteobacteria</taxon>
        <taxon>Nitrosomonadales</taxon>
        <taxon>Nitrosomonadaceae</taxon>
        <taxon>Nitrosomonas</taxon>
    </lineage>
</organism>
<name>A0A5D3YCJ9_9PROT</name>
<gene>
    <name evidence="1" type="ORF">BCL69_10421</name>
</gene>
<dbReference type="AlphaFoldDB" id="A0A5D3YCJ9"/>
<accession>A0A5D3YCJ9</accession>
<feature type="non-terminal residue" evidence="1">
    <location>
        <position position="1"/>
    </location>
</feature>
<reference evidence="1 2" key="1">
    <citation type="submission" date="2019-07" db="EMBL/GenBank/DDBJ databases">
        <title>Active sludge and wastewater microbial communities from Klosterneuburg, Austria.</title>
        <authorList>
            <person name="Wagner M."/>
        </authorList>
    </citation>
    <scope>NUCLEOTIDE SEQUENCE [LARGE SCALE GENOMIC DNA]</scope>
    <source>
        <strain evidence="1 2">Nm2</strain>
    </source>
</reference>
<protein>
    <submittedName>
        <fullName evidence="1">Uncharacterized protein</fullName>
    </submittedName>
</protein>
<dbReference type="Proteomes" id="UP000324176">
    <property type="component" value="Unassembled WGS sequence"/>
</dbReference>
<evidence type="ECO:0000313" key="1">
    <source>
        <dbReference type="EMBL" id="TYP83727.1"/>
    </source>
</evidence>
<sequence length="58" mass="6849">FALGSWGLILPLFLRLLNICCKTIVLHLFLERCQKNLEKNQDDFADQKHLLLYKNAYI</sequence>